<keyword evidence="6 10" id="KW-0418">Kinase</keyword>
<dbReference type="GO" id="GO:0046983">
    <property type="term" value="F:protein dimerization activity"/>
    <property type="evidence" value="ECO:0007669"/>
    <property type="project" value="InterPro"/>
</dbReference>
<reference evidence="10 11" key="1">
    <citation type="submission" date="2018-06" db="EMBL/GenBank/DDBJ databases">
        <authorList>
            <consortium name="Pathogen Informatics"/>
            <person name="Doyle S."/>
        </authorList>
    </citation>
    <scope>NUCLEOTIDE SEQUENCE [LARGE SCALE GENOMIC DNA]</scope>
    <source>
        <strain evidence="10 11">NCTC10994</strain>
    </source>
</reference>
<keyword evidence="8" id="KW-0902">Two-component regulatory system</keyword>
<dbReference type="AlphaFoldDB" id="A0A2X4TT93"/>
<dbReference type="PANTHER" id="PTHR24421:SF10">
    <property type="entry name" value="NITRATE_NITRITE SENSOR PROTEIN NARQ"/>
    <property type="match status" value="1"/>
</dbReference>
<evidence type="ECO:0000256" key="7">
    <source>
        <dbReference type="ARBA" id="ARBA00022840"/>
    </source>
</evidence>
<name>A0A2X4TT93_9NOCA</name>
<proteinExistence type="predicted"/>
<evidence type="ECO:0000313" key="11">
    <source>
        <dbReference type="Proteomes" id="UP000249091"/>
    </source>
</evidence>
<accession>A0A2X4TT93</accession>
<sequence length="128" mass="14703">MAALIALGDSVRSRRALRDEMVRREQSARLEREREAASRVEHERLQIARDLHDLLAHTVSVISLHTDVASESLDDDPAPAHRSLSAVRDSCSRAVSELHATVEALRSPRRQHSRQWWMRPRTGWSRRP</sequence>
<feature type="domain" description="Signal transduction histidine kinase subgroup 3 dimerisation and phosphoacceptor" evidence="9">
    <location>
        <begin position="43"/>
        <end position="108"/>
    </location>
</feature>
<gene>
    <name evidence="10" type="primary">desK_3</name>
    <name evidence="10" type="ORF">NCTC10994_01370</name>
</gene>
<dbReference type="STRING" id="1219011.GCA_001895045_02026"/>
<keyword evidence="7" id="KW-0067">ATP-binding</keyword>
<dbReference type="PANTHER" id="PTHR24421">
    <property type="entry name" value="NITRATE/NITRITE SENSOR PROTEIN NARX-RELATED"/>
    <property type="match status" value="1"/>
</dbReference>
<evidence type="ECO:0000256" key="2">
    <source>
        <dbReference type="ARBA" id="ARBA00012438"/>
    </source>
</evidence>
<dbReference type="GO" id="GO:0000155">
    <property type="term" value="F:phosphorelay sensor kinase activity"/>
    <property type="evidence" value="ECO:0007669"/>
    <property type="project" value="InterPro"/>
</dbReference>
<evidence type="ECO:0000256" key="8">
    <source>
        <dbReference type="ARBA" id="ARBA00023012"/>
    </source>
</evidence>
<dbReference type="InterPro" id="IPR050482">
    <property type="entry name" value="Sensor_HK_TwoCompSys"/>
</dbReference>
<organism evidence="10 11">
    <name type="scientific">Rhodococcus coprophilus</name>
    <dbReference type="NCBI Taxonomy" id="38310"/>
    <lineage>
        <taxon>Bacteria</taxon>
        <taxon>Bacillati</taxon>
        <taxon>Actinomycetota</taxon>
        <taxon>Actinomycetes</taxon>
        <taxon>Mycobacteriales</taxon>
        <taxon>Nocardiaceae</taxon>
        <taxon>Rhodococcus</taxon>
    </lineage>
</organism>
<evidence type="ECO:0000256" key="5">
    <source>
        <dbReference type="ARBA" id="ARBA00022741"/>
    </source>
</evidence>
<keyword evidence="4 10" id="KW-0808">Transferase</keyword>
<evidence type="ECO:0000313" key="10">
    <source>
        <dbReference type="EMBL" id="SQI30053.1"/>
    </source>
</evidence>
<dbReference type="EMBL" id="LS483468">
    <property type="protein sequence ID" value="SQI30053.1"/>
    <property type="molecule type" value="Genomic_DNA"/>
</dbReference>
<dbReference type="Proteomes" id="UP000249091">
    <property type="component" value="Chromosome 1"/>
</dbReference>
<keyword evidence="11" id="KW-1185">Reference proteome</keyword>
<keyword evidence="3" id="KW-0597">Phosphoprotein</keyword>
<evidence type="ECO:0000259" key="9">
    <source>
        <dbReference type="Pfam" id="PF07730"/>
    </source>
</evidence>
<protein>
    <recommendedName>
        <fullName evidence="2">histidine kinase</fullName>
        <ecNumber evidence="2">2.7.13.3</ecNumber>
    </recommendedName>
</protein>
<comment type="catalytic activity">
    <reaction evidence="1">
        <text>ATP + protein L-histidine = ADP + protein N-phospho-L-histidine.</text>
        <dbReference type="EC" id="2.7.13.3"/>
    </reaction>
</comment>
<dbReference type="GO" id="GO:0005524">
    <property type="term" value="F:ATP binding"/>
    <property type="evidence" value="ECO:0007669"/>
    <property type="project" value="UniProtKB-KW"/>
</dbReference>
<dbReference type="GO" id="GO:0016020">
    <property type="term" value="C:membrane"/>
    <property type="evidence" value="ECO:0007669"/>
    <property type="project" value="InterPro"/>
</dbReference>
<evidence type="ECO:0000256" key="1">
    <source>
        <dbReference type="ARBA" id="ARBA00000085"/>
    </source>
</evidence>
<dbReference type="RefSeq" id="WP_231923035.1">
    <property type="nucleotide sequence ID" value="NZ_JAFBBL010000001.1"/>
</dbReference>
<evidence type="ECO:0000256" key="4">
    <source>
        <dbReference type="ARBA" id="ARBA00022679"/>
    </source>
</evidence>
<evidence type="ECO:0000256" key="3">
    <source>
        <dbReference type="ARBA" id="ARBA00022553"/>
    </source>
</evidence>
<dbReference type="EC" id="2.7.13.3" evidence="2"/>
<dbReference type="InterPro" id="IPR011712">
    <property type="entry name" value="Sig_transdc_His_kin_sub3_dim/P"/>
</dbReference>
<dbReference type="KEGG" id="rcr:NCTC10994_01370"/>
<dbReference type="Gene3D" id="1.20.5.1930">
    <property type="match status" value="1"/>
</dbReference>
<evidence type="ECO:0000256" key="6">
    <source>
        <dbReference type="ARBA" id="ARBA00022777"/>
    </source>
</evidence>
<keyword evidence="5" id="KW-0547">Nucleotide-binding</keyword>
<dbReference type="Pfam" id="PF07730">
    <property type="entry name" value="HisKA_3"/>
    <property type="match status" value="1"/>
</dbReference>